<dbReference type="EMBL" id="QNRR01000012">
    <property type="protein sequence ID" value="RBP38196.1"/>
    <property type="molecule type" value="Genomic_DNA"/>
</dbReference>
<dbReference type="RefSeq" id="WP_113961303.1">
    <property type="nucleotide sequence ID" value="NZ_QNRR01000012.1"/>
</dbReference>
<dbReference type="AlphaFoldDB" id="A0A366H817"/>
<sequence>MSRPRYYVPCISRNLVCALYHEARHRRKPMTRLVDELLTTALRGTAGWQLAQAQAQTSSVIPEHPDDADIASVR</sequence>
<comment type="caution">
    <text evidence="1">The sequence shown here is derived from an EMBL/GenBank/DDBJ whole genome shotgun (WGS) entry which is preliminary data.</text>
</comment>
<dbReference type="OrthoDB" id="197087at2"/>
<gene>
    <name evidence="1" type="ORF">DES53_112194</name>
</gene>
<name>A0A366H817_9BACT</name>
<evidence type="ECO:0000313" key="1">
    <source>
        <dbReference type="EMBL" id="RBP38196.1"/>
    </source>
</evidence>
<evidence type="ECO:0000313" key="2">
    <source>
        <dbReference type="Proteomes" id="UP000253426"/>
    </source>
</evidence>
<reference evidence="1 2" key="1">
    <citation type="submission" date="2018-06" db="EMBL/GenBank/DDBJ databases">
        <title>Genomic Encyclopedia of Type Strains, Phase IV (KMG-IV): sequencing the most valuable type-strain genomes for metagenomic binning, comparative biology and taxonomic classification.</title>
        <authorList>
            <person name="Goeker M."/>
        </authorList>
    </citation>
    <scope>NUCLEOTIDE SEQUENCE [LARGE SCALE GENOMIC DNA]</scope>
    <source>
        <strain evidence="1 2">DSM 25532</strain>
    </source>
</reference>
<accession>A0A366H817</accession>
<proteinExistence type="predicted"/>
<organism evidence="1 2">
    <name type="scientific">Roseimicrobium gellanilyticum</name>
    <dbReference type="NCBI Taxonomy" id="748857"/>
    <lineage>
        <taxon>Bacteria</taxon>
        <taxon>Pseudomonadati</taxon>
        <taxon>Verrucomicrobiota</taxon>
        <taxon>Verrucomicrobiia</taxon>
        <taxon>Verrucomicrobiales</taxon>
        <taxon>Verrucomicrobiaceae</taxon>
        <taxon>Roseimicrobium</taxon>
    </lineage>
</organism>
<protein>
    <submittedName>
        <fullName evidence="1">Uncharacterized protein</fullName>
    </submittedName>
</protein>
<keyword evidence="2" id="KW-1185">Reference proteome</keyword>
<dbReference type="Proteomes" id="UP000253426">
    <property type="component" value="Unassembled WGS sequence"/>
</dbReference>